<dbReference type="RefSeq" id="WP_157720479.1">
    <property type="nucleotide sequence ID" value="NZ_LT629749.1"/>
</dbReference>
<protein>
    <recommendedName>
        <fullName evidence="4">Asp23 family, cell envelope-related function</fullName>
    </recommendedName>
</protein>
<accession>A0A1H1W4N1</accession>
<gene>
    <name evidence="2" type="ORF">SAMN04488543_2649</name>
</gene>
<dbReference type="AlphaFoldDB" id="A0A1H1W4N1"/>
<evidence type="ECO:0008006" key="4">
    <source>
        <dbReference type="Google" id="ProtNLM"/>
    </source>
</evidence>
<organism evidence="2 3">
    <name type="scientific">Friedmanniella luteola</name>
    <dbReference type="NCBI Taxonomy" id="546871"/>
    <lineage>
        <taxon>Bacteria</taxon>
        <taxon>Bacillati</taxon>
        <taxon>Actinomycetota</taxon>
        <taxon>Actinomycetes</taxon>
        <taxon>Propionibacteriales</taxon>
        <taxon>Nocardioidaceae</taxon>
        <taxon>Friedmanniella</taxon>
    </lineage>
</organism>
<name>A0A1H1W4N1_9ACTN</name>
<keyword evidence="3" id="KW-1185">Reference proteome</keyword>
<dbReference type="Proteomes" id="UP000199092">
    <property type="component" value="Chromosome I"/>
</dbReference>
<feature type="region of interest" description="Disordered" evidence="1">
    <location>
        <begin position="1"/>
        <end position="29"/>
    </location>
</feature>
<evidence type="ECO:0000313" key="3">
    <source>
        <dbReference type="Proteomes" id="UP000199092"/>
    </source>
</evidence>
<dbReference type="EMBL" id="LT629749">
    <property type="protein sequence ID" value="SDS92258.1"/>
    <property type="molecule type" value="Genomic_DNA"/>
</dbReference>
<evidence type="ECO:0000256" key="1">
    <source>
        <dbReference type="SAM" id="MobiDB-lite"/>
    </source>
</evidence>
<sequence length="146" mass="14888">MSDQMARDKIADDRNRGAEPALADGPEPVVADDALSSSLVTAVLATPGVVRLEPTLQAALRRLGGSTGTGATGEVRVTRRGEIVDLSVDVVTEPDAQARRTAEAVRARLRTLLAEQGLQAGSVSVSVLSIELGLVPAGVPAAVVAG</sequence>
<proteinExistence type="predicted"/>
<dbReference type="OrthoDB" id="4945940at2"/>
<evidence type="ECO:0000313" key="2">
    <source>
        <dbReference type="EMBL" id="SDS92258.1"/>
    </source>
</evidence>
<dbReference type="STRING" id="546871.SAMN04488543_2649"/>
<feature type="compositionally biased region" description="Basic and acidic residues" evidence="1">
    <location>
        <begin position="1"/>
        <end position="17"/>
    </location>
</feature>
<reference evidence="2 3" key="1">
    <citation type="submission" date="2016-10" db="EMBL/GenBank/DDBJ databases">
        <authorList>
            <person name="de Groot N.N."/>
        </authorList>
    </citation>
    <scope>NUCLEOTIDE SEQUENCE [LARGE SCALE GENOMIC DNA]</scope>
    <source>
        <strain evidence="2 3">DSM 21741</strain>
    </source>
</reference>